<dbReference type="AlphaFoldDB" id="A0AAV7XVT8"/>
<keyword evidence="1" id="KW-0479">Metal-binding</keyword>
<feature type="domain" description="CCHC-type" evidence="3">
    <location>
        <begin position="182"/>
        <end position="197"/>
    </location>
</feature>
<feature type="compositionally biased region" description="Pro residues" evidence="2">
    <location>
        <begin position="128"/>
        <end position="142"/>
    </location>
</feature>
<dbReference type="SUPFAM" id="SSF57756">
    <property type="entry name" value="Retrovirus zinc finger-like domains"/>
    <property type="match status" value="1"/>
</dbReference>
<feature type="region of interest" description="Disordered" evidence="2">
    <location>
        <begin position="1"/>
        <end position="29"/>
    </location>
</feature>
<protein>
    <recommendedName>
        <fullName evidence="3">CCHC-type domain-containing protein</fullName>
    </recommendedName>
</protein>
<dbReference type="EMBL" id="JAPTSV010000004">
    <property type="protein sequence ID" value="KAJ1528949.1"/>
    <property type="molecule type" value="Genomic_DNA"/>
</dbReference>
<feature type="region of interest" description="Disordered" evidence="2">
    <location>
        <begin position="253"/>
        <end position="275"/>
    </location>
</feature>
<gene>
    <name evidence="4" type="ORF">ONE63_007317</name>
</gene>
<feature type="compositionally biased region" description="Low complexity" evidence="2">
    <location>
        <begin position="77"/>
        <end position="104"/>
    </location>
</feature>
<evidence type="ECO:0000259" key="3">
    <source>
        <dbReference type="PROSITE" id="PS50158"/>
    </source>
</evidence>
<dbReference type="InterPro" id="IPR001878">
    <property type="entry name" value="Znf_CCHC"/>
</dbReference>
<evidence type="ECO:0000313" key="4">
    <source>
        <dbReference type="EMBL" id="KAJ1528949.1"/>
    </source>
</evidence>
<keyword evidence="1" id="KW-0862">Zinc</keyword>
<accession>A0AAV7XVT8</accession>
<dbReference type="Proteomes" id="UP001075354">
    <property type="component" value="Chromosome 4"/>
</dbReference>
<comment type="caution">
    <text evidence="4">The sequence shown here is derived from an EMBL/GenBank/DDBJ whole genome shotgun (WGS) entry which is preliminary data.</text>
</comment>
<evidence type="ECO:0000256" key="2">
    <source>
        <dbReference type="SAM" id="MobiDB-lite"/>
    </source>
</evidence>
<dbReference type="GO" id="GO:0003676">
    <property type="term" value="F:nucleic acid binding"/>
    <property type="evidence" value="ECO:0007669"/>
    <property type="project" value="InterPro"/>
</dbReference>
<sequence length="302" mass="30621">MSSNGKSSGSGGRRPPNPNQQKSEEKKPAAFVCSRCKNPTQRPPKDGSVLCYSCLNRTKQSAGKDGARDRNHHRGTAKAPVRAPSAAARAPAATTPAAAETGAAGPVLLSLSIGVGPDGKATIEVRGPPQPAPSSQSSPPPAKRATTAQPVVPAAGTAAAAGPSPATGAGANSGAVPKRPECGNCNRRGHRRADCPNPQRRFKDGRGAAAAAPKVQEVTESAAGFATMATSGDTPEATLTATTATVTPVVSSDAPDAIDVDTSNVDPEPVPSSFEDAFRLPDQVMEEDGSDEEETALLNCFA</sequence>
<reference evidence="4" key="1">
    <citation type="submission" date="2022-12" db="EMBL/GenBank/DDBJ databases">
        <title>Chromosome-level genome assembly of the bean flower thrips Megalurothrips usitatus.</title>
        <authorList>
            <person name="Ma L."/>
            <person name="Liu Q."/>
            <person name="Li H."/>
            <person name="Cai W."/>
        </authorList>
    </citation>
    <scope>NUCLEOTIDE SEQUENCE</scope>
    <source>
        <strain evidence="4">Cailab_2022a</strain>
    </source>
</reference>
<name>A0AAV7XVT8_9NEOP</name>
<proteinExistence type="predicted"/>
<keyword evidence="1" id="KW-0863">Zinc-finger</keyword>
<dbReference type="InterPro" id="IPR036875">
    <property type="entry name" value="Znf_CCHC_sf"/>
</dbReference>
<organism evidence="4 5">
    <name type="scientific">Megalurothrips usitatus</name>
    <name type="common">bean blossom thrips</name>
    <dbReference type="NCBI Taxonomy" id="439358"/>
    <lineage>
        <taxon>Eukaryota</taxon>
        <taxon>Metazoa</taxon>
        <taxon>Ecdysozoa</taxon>
        <taxon>Arthropoda</taxon>
        <taxon>Hexapoda</taxon>
        <taxon>Insecta</taxon>
        <taxon>Pterygota</taxon>
        <taxon>Neoptera</taxon>
        <taxon>Paraneoptera</taxon>
        <taxon>Thysanoptera</taxon>
        <taxon>Terebrantia</taxon>
        <taxon>Thripoidea</taxon>
        <taxon>Thripidae</taxon>
        <taxon>Megalurothrips</taxon>
    </lineage>
</organism>
<feature type="region of interest" description="Disordered" evidence="2">
    <location>
        <begin position="58"/>
        <end position="215"/>
    </location>
</feature>
<dbReference type="PROSITE" id="PS50158">
    <property type="entry name" value="ZF_CCHC"/>
    <property type="match status" value="1"/>
</dbReference>
<evidence type="ECO:0000313" key="5">
    <source>
        <dbReference type="Proteomes" id="UP001075354"/>
    </source>
</evidence>
<keyword evidence="5" id="KW-1185">Reference proteome</keyword>
<dbReference type="GO" id="GO:0008270">
    <property type="term" value="F:zinc ion binding"/>
    <property type="evidence" value="ECO:0007669"/>
    <property type="project" value="UniProtKB-KW"/>
</dbReference>
<evidence type="ECO:0000256" key="1">
    <source>
        <dbReference type="PROSITE-ProRule" id="PRU00047"/>
    </source>
</evidence>
<feature type="compositionally biased region" description="Low complexity" evidence="2">
    <location>
        <begin position="145"/>
        <end position="175"/>
    </location>
</feature>